<name>A0ABR8YSP7_9CLOT</name>
<feature type="domain" description="UvrD-like helicase ATP-binding" evidence="6">
    <location>
        <begin position="101"/>
        <end position="360"/>
    </location>
</feature>
<dbReference type="Pfam" id="PF00580">
    <property type="entry name" value="UvrD-helicase"/>
    <property type="match status" value="1"/>
</dbReference>
<proteinExistence type="predicted"/>
<organism evidence="7 8">
    <name type="scientific">Clostridium faecium</name>
    <dbReference type="NCBI Taxonomy" id="2762223"/>
    <lineage>
        <taxon>Bacteria</taxon>
        <taxon>Bacillati</taxon>
        <taxon>Bacillota</taxon>
        <taxon>Clostridia</taxon>
        <taxon>Eubacteriales</taxon>
        <taxon>Clostridiaceae</taxon>
        <taxon>Clostridium</taxon>
    </lineage>
</organism>
<keyword evidence="2 5" id="KW-0378">Hydrolase</keyword>
<evidence type="ECO:0000256" key="1">
    <source>
        <dbReference type="ARBA" id="ARBA00022741"/>
    </source>
</evidence>
<accession>A0ABR8YSP7</accession>
<dbReference type="SUPFAM" id="SSF52540">
    <property type="entry name" value="P-loop containing nucleoside triphosphate hydrolases"/>
    <property type="match status" value="1"/>
</dbReference>
<keyword evidence="1 5" id="KW-0547">Nucleotide-binding</keyword>
<evidence type="ECO:0000256" key="2">
    <source>
        <dbReference type="ARBA" id="ARBA00022801"/>
    </source>
</evidence>
<gene>
    <name evidence="7" type="ORF">H9637_07570</name>
</gene>
<dbReference type="EMBL" id="JACSQB010000052">
    <property type="protein sequence ID" value="MBD8046899.1"/>
    <property type="molecule type" value="Genomic_DNA"/>
</dbReference>
<keyword evidence="4 5" id="KW-0067">ATP-binding</keyword>
<dbReference type="Gene3D" id="3.40.50.300">
    <property type="entry name" value="P-loop containing nucleotide triphosphate hydrolases"/>
    <property type="match status" value="2"/>
</dbReference>
<keyword evidence="8" id="KW-1185">Reference proteome</keyword>
<dbReference type="PANTHER" id="PTHR11070">
    <property type="entry name" value="UVRD / RECB / PCRA DNA HELICASE FAMILY MEMBER"/>
    <property type="match status" value="1"/>
</dbReference>
<evidence type="ECO:0000256" key="3">
    <source>
        <dbReference type="ARBA" id="ARBA00022806"/>
    </source>
</evidence>
<dbReference type="InterPro" id="IPR014016">
    <property type="entry name" value="UvrD-like_ATP-bd"/>
</dbReference>
<keyword evidence="3 5" id="KW-0347">Helicase</keyword>
<reference evidence="7 8" key="1">
    <citation type="submission" date="2020-08" db="EMBL/GenBank/DDBJ databases">
        <title>A Genomic Blueprint of the Chicken Gut Microbiome.</title>
        <authorList>
            <person name="Gilroy R."/>
            <person name="Ravi A."/>
            <person name="Getino M."/>
            <person name="Pursley I."/>
            <person name="Horton D.L."/>
            <person name="Alikhan N.-F."/>
            <person name="Baker D."/>
            <person name="Gharbi K."/>
            <person name="Hall N."/>
            <person name="Watson M."/>
            <person name="Adriaenssens E.M."/>
            <person name="Foster-Nyarko E."/>
            <person name="Jarju S."/>
            <person name="Secka A."/>
            <person name="Antonio M."/>
            <person name="Oren A."/>
            <person name="Chaudhuri R."/>
            <person name="La Ragione R.M."/>
            <person name="Hildebrand F."/>
            <person name="Pallen M.J."/>
        </authorList>
    </citation>
    <scope>NUCLEOTIDE SEQUENCE [LARGE SCALE GENOMIC DNA]</scope>
    <source>
        <strain evidence="7 8">N37</strain>
    </source>
</reference>
<dbReference type="InterPro" id="IPR000212">
    <property type="entry name" value="DNA_helicase_UvrD/REP"/>
</dbReference>
<dbReference type="PROSITE" id="PS51198">
    <property type="entry name" value="UVRD_HELICASE_ATP_BIND"/>
    <property type="match status" value="1"/>
</dbReference>
<evidence type="ECO:0000313" key="7">
    <source>
        <dbReference type="EMBL" id="MBD8046899.1"/>
    </source>
</evidence>
<evidence type="ECO:0000256" key="4">
    <source>
        <dbReference type="ARBA" id="ARBA00022840"/>
    </source>
</evidence>
<dbReference type="Proteomes" id="UP000627166">
    <property type="component" value="Unassembled WGS sequence"/>
</dbReference>
<comment type="caution">
    <text evidence="7">The sequence shown here is derived from an EMBL/GenBank/DDBJ whole genome shotgun (WGS) entry which is preliminary data.</text>
</comment>
<dbReference type="PANTHER" id="PTHR11070:SF2">
    <property type="entry name" value="ATP-DEPENDENT DNA HELICASE SRS2"/>
    <property type="match status" value="1"/>
</dbReference>
<feature type="binding site" evidence="5">
    <location>
        <begin position="122"/>
        <end position="129"/>
    </location>
    <ligand>
        <name>ATP</name>
        <dbReference type="ChEBI" id="CHEBI:30616"/>
    </ligand>
</feature>
<sequence length="360" mass="42469">MKNPRYSIIKYCENILEDDIGSLYNYIDNGIIVHLFLKRNLKDKLYLNEYKDNDFNNFIDNGFLYIYEEEYDVINNVIIAIDGYILEKNLYEKISNNKESNFNHHQYDIITSPVNSNIIVISGAGTGKTTTMINRLIYLRKTQDEFSFEQAVLITFTNKSSLEMKERLLITLEKYYKITKNSLYLEMMEEVSRSSIGTIHNFAKKLINSYGKNIGINKRIEIKSFKYKKNNAITQAINKIYEEDKCLYNIVRNYPIYELENKLLSIWENLDNFSIDINSNVYNVDFGKDDKGFSEFIYKALRYAQEIIDKEKETELEVADLMKILSNDVLFKNLPQKYKVVMVDEFQDSDNIQIEFVAKF</sequence>
<dbReference type="InterPro" id="IPR027417">
    <property type="entry name" value="P-loop_NTPase"/>
</dbReference>
<evidence type="ECO:0000313" key="8">
    <source>
        <dbReference type="Proteomes" id="UP000627166"/>
    </source>
</evidence>
<evidence type="ECO:0000256" key="5">
    <source>
        <dbReference type="PROSITE-ProRule" id="PRU00560"/>
    </source>
</evidence>
<evidence type="ECO:0000259" key="6">
    <source>
        <dbReference type="PROSITE" id="PS51198"/>
    </source>
</evidence>
<protein>
    <submittedName>
        <fullName evidence="7">UvrD-helicase domain-containing protein</fullName>
    </submittedName>
</protein>